<comment type="caution">
    <text evidence="1">The sequence shown here is derived from an EMBL/GenBank/DDBJ whole genome shotgun (WGS) entry which is preliminary data.</text>
</comment>
<reference evidence="1 2" key="1">
    <citation type="submission" date="2015-01" db="EMBL/GenBank/DDBJ databases">
        <title>Evolution of Trichinella species and genotypes.</title>
        <authorList>
            <person name="Korhonen P.K."/>
            <person name="Edoardo P."/>
            <person name="Giuseppe L.R."/>
            <person name="Gasser R.B."/>
        </authorList>
    </citation>
    <scope>NUCLEOTIDE SEQUENCE [LARGE SCALE GENOMIC DNA]</scope>
    <source>
        <strain evidence="1">ISS470</strain>
    </source>
</reference>
<dbReference type="PANTHER" id="PTHR47331">
    <property type="entry name" value="PHD-TYPE DOMAIN-CONTAINING PROTEIN"/>
    <property type="match status" value="1"/>
</dbReference>
<dbReference type="InterPro" id="IPR043502">
    <property type="entry name" value="DNA/RNA_pol_sf"/>
</dbReference>
<dbReference type="EMBL" id="JYDT01000010">
    <property type="protein sequence ID" value="KRY91916.1"/>
    <property type="molecule type" value="Genomic_DNA"/>
</dbReference>
<evidence type="ECO:0000313" key="1">
    <source>
        <dbReference type="EMBL" id="KRY91916.1"/>
    </source>
</evidence>
<dbReference type="OrthoDB" id="5967017at2759"/>
<dbReference type="Proteomes" id="UP000054995">
    <property type="component" value="Unassembled WGS sequence"/>
</dbReference>
<protein>
    <submittedName>
        <fullName evidence="1">Uncharacterized protein</fullName>
    </submittedName>
</protein>
<gene>
    <name evidence="1" type="ORF">T4D_9148</name>
</gene>
<name>A0A0V1G1E2_TRIPS</name>
<proteinExistence type="predicted"/>
<dbReference type="SUPFAM" id="SSF56672">
    <property type="entry name" value="DNA/RNA polymerases"/>
    <property type="match status" value="1"/>
</dbReference>
<keyword evidence="2" id="KW-1185">Reference proteome</keyword>
<evidence type="ECO:0000313" key="2">
    <source>
        <dbReference type="Proteomes" id="UP000054995"/>
    </source>
</evidence>
<sequence length="252" mass="28353">MTGRVRRTTGGAVARLRWIVCGRTDSQRPLYAGVFLTKGEDSDDSTLRKFWEIESLGILPVEDTTADESAALKKSTEADVVSPASCGLPVIRKQTEVPDSVRWSSLIQRNHAECPIGGGIKPLIDLLRAILCFRCLYVRLQADIEKMYLQILVQEEDRDACRFLWCDDERRIRSYRLTQVCFSLKCSPFLAMGTVRSHAQRHEESAPRVAKEVLNNMHMDDLATSCNSVEEVQTLVDQLDSLLASGGFHLHK</sequence>
<accession>A0A0V1G1E2</accession>
<organism evidence="1 2">
    <name type="scientific">Trichinella pseudospiralis</name>
    <name type="common">Parasitic roundworm</name>
    <dbReference type="NCBI Taxonomy" id="6337"/>
    <lineage>
        <taxon>Eukaryota</taxon>
        <taxon>Metazoa</taxon>
        <taxon>Ecdysozoa</taxon>
        <taxon>Nematoda</taxon>
        <taxon>Enoplea</taxon>
        <taxon>Dorylaimia</taxon>
        <taxon>Trichinellida</taxon>
        <taxon>Trichinellidae</taxon>
        <taxon>Trichinella</taxon>
    </lineage>
</organism>
<dbReference type="AlphaFoldDB" id="A0A0V1G1E2"/>